<dbReference type="RefSeq" id="WP_091403501.1">
    <property type="nucleotide sequence ID" value="NZ_FMYV01000004.1"/>
</dbReference>
<dbReference type="AlphaFoldDB" id="A0A1G6LSN2"/>
<protein>
    <submittedName>
        <fullName evidence="1">Uncharacterized protein</fullName>
    </submittedName>
</protein>
<reference evidence="1 2" key="1">
    <citation type="submission" date="2016-10" db="EMBL/GenBank/DDBJ databases">
        <authorList>
            <person name="de Groot N.N."/>
        </authorList>
    </citation>
    <scope>NUCLEOTIDE SEQUENCE [LARGE SCALE GENOMIC DNA]</scope>
    <source>
        <strain evidence="1 2">WG14</strain>
    </source>
</reference>
<evidence type="ECO:0000313" key="2">
    <source>
        <dbReference type="Proteomes" id="UP000199322"/>
    </source>
</evidence>
<gene>
    <name evidence="1" type="ORF">SAMN04488588_1129</name>
</gene>
<accession>A0A1G6LSN2</accession>
<dbReference type="Proteomes" id="UP000199322">
    <property type="component" value="Unassembled WGS sequence"/>
</dbReference>
<dbReference type="STRING" id="28234.SAMN04488588_1129"/>
<organism evidence="1 2">
    <name type="scientific">Geotoga petraea</name>
    <dbReference type="NCBI Taxonomy" id="28234"/>
    <lineage>
        <taxon>Bacteria</taxon>
        <taxon>Thermotogati</taxon>
        <taxon>Thermotogota</taxon>
        <taxon>Thermotogae</taxon>
        <taxon>Petrotogales</taxon>
        <taxon>Petrotogaceae</taxon>
        <taxon>Geotoga</taxon>
    </lineage>
</organism>
<name>A0A1G6LSN2_9BACT</name>
<evidence type="ECO:0000313" key="1">
    <source>
        <dbReference type="EMBL" id="SDC46114.1"/>
    </source>
</evidence>
<dbReference type="EMBL" id="FMYV01000004">
    <property type="protein sequence ID" value="SDC46114.1"/>
    <property type="molecule type" value="Genomic_DNA"/>
</dbReference>
<sequence>MPRISKIVQFELENEVLSLASQGMSSREISKEIKKKENKNISYVAINKFLQETREERAESSKRTIQEHIQKSIPDDLQNLDDMNNKLLEWFNDENLKKSRRLQVYNSLLKGIELKLKHSGAEENTVDDVLDKIRSKWGLDK</sequence>
<proteinExistence type="predicted"/>
<keyword evidence="2" id="KW-1185">Reference proteome</keyword>